<keyword evidence="7" id="KW-0793">Thylakoid</keyword>
<evidence type="ECO:0000256" key="2">
    <source>
        <dbReference type="ARBA" id="ARBA00010661"/>
    </source>
</evidence>
<reference evidence="10" key="1">
    <citation type="journal article" date="2016" name="Nat. Biotechnol.">
        <title>Sequencing wild and cultivated cassava and related species reveals extensive interspecific hybridization and genetic diversity.</title>
        <authorList>
            <person name="Bredeson J.V."/>
            <person name="Lyons J.B."/>
            <person name="Prochnik S.E."/>
            <person name="Wu G.A."/>
            <person name="Ha C.M."/>
            <person name="Edsinger-Gonzales E."/>
            <person name="Grimwood J."/>
            <person name="Schmutz J."/>
            <person name="Rabbi I.Y."/>
            <person name="Egesi C."/>
            <person name="Nauluvula P."/>
            <person name="Lebot V."/>
            <person name="Ndunguru J."/>
            <person name="Mkamilo G."/>
            <person name="Bart R.S."/>
            <person name="Setter T.L."/>
            <person name="Gleadow R.M."/>
            <person name="Kulakow P."/>
            <person name="Ferguson M.E."/>
            <person name="Rounsley S."/>
            <person name="Rokhsar D.S."/>
        </authorList>
    </citation>
    <scope>NUCLEOTIDE SEQUENCE [LARGE SCALE GENOMIC DNA]</scope>
    <source>
        <strain evidence="10">cv. AM560-2</strain>
    </source>
</reference>
<proteinExistence type="inferred from homology"/>
<dbReference type="Proteomes" id="UP000091857">
    <property type="component" value="Chromosome 7"/>
</dbReference>
<dbReference type="OrthoDB" id="544623at2759"/>
<evidence type="ECO:0000256" key="4">
    <source>
        <dbReference type="ARBA" id="ARBA00022531"/>
    </source>
</evidence>
<keyword evidence="3" id="KW-0150">Chloroplast</keyword>
<evidence type="ECO:0000313" key="10">
    <source>
        <dbReference type="Proteomes" id="UP000091857"/>
    </source>
</evidence>
<dbReference type="EMBL" id="CM004393">
    <property type="protein sequence ID" value="OAY45359.1"/>
    <property type="molecule type" value="Genomic_DNA"/>
</dbReference>
<gene>
    <name evidence="9" type="ORF">MANES_07G054000v8</name>
</gene>
<evidence type="ECO:0000256" key="5">
    <source>
        <dbReference type="ARBA" id="ARBA00022640"/>
    </source>
</evidence>
<evidence type="ECO:0000256" key="8">
    <source>
        <dbReference type="ARBA" id="ARBA00023136"/>
    </source>
</evidence>
<comment type="subcellular location">
    <subcellularLocation>
        <location evidence="1">Plastid</location>
        <location evidence="1">Chloroplast thylakoid membrane</location>
        <topology evidence="1">Peripheral membrane protein</topology>
        <orientation evidence="1">Lumenal side</orientation>
    </subcellularLocation>
</comment>
<keyword evidence="6" id="KW-0603">Photosystem I</keyword>
<keyword evidence="4" id="KW-0602">Photosynthesis</keyword>
<dbReference type="GO" id="GO:0009522">
    <property type="term" value="C:photosystem I"/>
    <property type="evidence" value="ECO:0007669"/>
    <property type="project" value="UniProtKB-KW"/>
</dbReference>
<evidence type="ECO:0000256" key="3">
    <source>
        <dbReference type="ARBA" id="ARBA00022528"/>
    </source>
</evidence>
<sequence length="129" mass="14628">MSSISQSVLMALAVTVNKFASSNVHAVQRKESKTSPATSPAAFPRRGFLLSTLVAAYPLTTDSKTQLLNKYLKKSEENKAKNDKERLDSYYKRNYKDYFDFVEGSLKGKKEQDLTESEKGILDWLKTHK</sequence>
<evidence type="ECO:0000313" key="9">
    <source>
        <dbReference type="EMBL" id="OAY45359.1"/>
    </source>
</evidence>
<comment type="similarity">
    <text evidence="2">Belongs to the psaN family.</text>
</comment>
<dbReference type="GO" id="GO:0015979">
    <property type="term" value="P:photosynthesis"/>
    <property type="evidence" value="ECO:0007669"/>
    <property type="project" value="UniProtKB-KW"/>
</dbReference>
<evidence type="ECO:0000256" key="7">
    <source>
        <dbReference type="ARBA" id="ARBA00023078"/>
    </source>
</evidence>
<dbReference type="GO" id="GO:0009535">
    <property type="term" value="C:chloroplast thylakoid membrane"/>
    <property type="evidence" value="ECO:0007669"/>
    <property type="project" value="UniProtKB-SubCell"/>
</dbReference>
<accession>A0A2C9VL66</accession>
<keyword evidence="8" id="KW-0472">Membrane</keyword>
<name>A0A2C9VL66_MANES</name>
<protein>
    <recommendedName>
        <fullName evidence="11">Photosystem I reaction center subunit N</fullName>
    </recommendedName>
</protein>
<dbReference type="PANTHER" id="PTHR36327">
    <property type="entry name" value="UNNAMED PRODUCT"/>
    <property type="match status" value="1"/>
</dbReference>
<keyword evidence="10" id="KW-1185">Reference proteome</keyword>
<evidence type="ECO:0008006" key="11">
    <source>
        <dbReference type="Google" id="ProtNLM"/>
    </source>
</evidence>
<evidence type="ECO:0000256" key="6">
    <source>
        <dbReference type="ARBA" id="ARBA00022836"/>
    </source>
</evidence>
<dbReference type="Pfam" id="PF05479">
    <property type="entry name" value="PsaN"/>
    <property type="match status" value="1"/>
</dbReference>
<evidence type="ECO:0000256" key="1">
    <source>
        <dbReference type="ARBA" id="ARBA00004622"/>
    </source>
</evidence>
<dbReference type="PANTHER" id="PTHR36327:SF1">
    <property type="entry name" value="OS03G0731100 PROTEIN"/>
    <property type="match status" value="1"/>
</dbReference>
<organism evidence="9 10">
    <name type="scientific">Manihot esculenta</name>
    <name type="common">Cassava</name>
    <name type="synonym">Jatropha manihot</name>
    <dbReference type="NCBI Taxonomy" id="3983"/>
    <lineage>
        <taxon>Eukaryota</taxon>
        <taxon>Viridiplantae</taxon>
        <taxon>Streptophyta</taxon>
        <taxon>Embryophyta</taxon>
        <taxon>Tracheophyta</taxon>
        <taxon>Spermatophyta</taxon>
        <taxon>Magnoliopsida</taxon>
        <taxon>eudicotyledons</taxon>
        <taxon>Gunneridae</taxon>
        <taxon>Pentapetalae</taxon>
        <taxon>rosids</taxon>
        <taxon>fabids</taxon>
        <taxon>Malpighiales</taxon>
        <taxon>Euphorbiaceae</taxon>
        <taxon>Crotonoideae</taxon>
        <taxon>Manihoteae</taxon>
        <taxon>Manihot</taxon>
    </lineage>
</organism>
<dbReference type="InterPro" id="IPR008796">
    <property type="entry name" value="PSAN"/>
</dbReference>
<keyword evidence="5" id="KW-0934">Plastid</keyword>
<dbReference type="AlphaFoldDB" id="A0A2C9VL66"/>
<dbReference type="Gramene" id="Manes.07G054000.1.v8.1">
    <property type="protein sequence ID" value="Manes.07G054000.1.v8.1.CDS"/>
    <property type="gene ID" value="Manes.07G054000.v8.1"/>
</dbReference>
<comment type="caution">
    <text evidence="9">The sequence shown here is derived from an EMBL/GenBank/DDBJ whole genome shotgun (WGS) entry which is preliminary data.</text>
</comment>
<dbReference type="STRING" id="3983.A0A2C9VL66"/>